<dbReference type="EMBL" id="JABFAF010000005">
    <property type="protein sequence ID" value="MBA0854600.1"/>
    <property type="molecule type" value="Genomic_DNA"/>
</dbReference>
<feature type="non-terminal residue" evidence="2">
    <location>
        <position position="1"/>
    </location>
</feature>
<evidence type="ECO:0000313" key="2">
    <source>
        <dbReference type="EMBL" id="MBA0854600.1"/>
    </source>
</evidence>
<feature type="signal peptide" evidence="1">
    <location>
        <begin position="1"/>
        <end position="21"/>
    </location>
</feature>
<keyword evidence="3" id="KW-1185">Reference proteome</keyword>
<feature type="non-terminal residue" evidence="2">
    <location>
        <position position="52"/>
    </location>
</feature>
<comment type="caution">
    <text evidence="2">The sequence shown here is derived from an EMBL/GenBank/DDBJ whole genome shotgun (WGS) entry which is preliminary data.</text>
</comment>
<gene>
    <name evidence="2" type="ORF">Goshw_002329</name>
</gene>
<sequence length="52" mass="5598">KHFSLISSSLVLCSFSSLVLCSSSPLKKSLVLCFSSPPPVSLSFSSLLLYIF</sequence>
<dbReference type="AlphaFoldDB" id="A0A7J9L7F5"/>
<proteinExistence type="predicted"/>
<dbReference type="Proteomes" id="UP000593576">
    <property type="component" value="Unassembled WGS sequence"/>
</dbReference>
<organism evidence="2 3">
    <name type="scientific">Gossypium schwendimanii</name>
    <name type="common">Cotton</name>
    <dbReference type="NCBI Taxonomy" id="34291"/>
    <lineage>
        <taxon>Eukaryota</taxon>
        <taxon>Viridiplantae</taxon>
        <taxon>Streptophyta</taxon>
        <taxon>Embryophyta</taxon>
        <taxon>Tracheophyta</taxon>
        <taxon>Spermatophyta</taxon>
        <taxon>Magnoliopsida</taxon>
        <taxon>eudicotyledons</taxon>
        <taxon>Gunneridae</taxon>
        <taxon>Pentapetalae</taxon>
        <taxon>rosids</taxon>
        <taxon>malvids</taxon>
        <taxon>Malvales</taxon>
        <taxon>Malvaceae</taxon>
        <taxon>Malvoideae</taxon>
        <taxon>Gossypium</taxon>
    </lineage>
</organism>
<evidence type="ECO:0000313" key="3">
    <source>
        <dbReference type="Proteomes" id="UP000593576"/>
    </source>
</evidence>
<feature type="chain" id="PRO_5029791596" evidence="1">
    <location>
        <begin position="22"/>
        <end position="52"/>
    </location>
</feature>
<protein>
    <submittedName>
        <fullName evidence="2">Uncharacterized protein</fullName>
    </submittedName>
</protein>
<name>A0A7J9L7F5_GOSSC</name>
<accession>A0A7J9L7F5</accession>
<evidence type="ECO:0000256" key="1">
    <source>
        <dbReference type="SAM" id="SignalP"/>
    </source>
</evidence>
<reference evidence="2 3" key="1">
    <citation type="journal article" date="2019" name="Genome Biol. Evol.">
        <title>Insights into the evolution of the New World diploid cottons (Gossypium, subgenus Houzingenia) based on genome sequencing.</title>
        <authorList>
            <person name="Grover C.E."/>
            <person name="Arick M.A. 2nd"/>
            <person name="Thrash A."/>
            <person name="Conover J.L."/>
            <person name="Sanders W.S."/>
            <person name="Peterson D.G."/>
            <person name="Frelichowski J.E."/>
            <person name="Scheffler J.A."/>
            <person name="Scheffler B.E."/>
            <person name="Wendel J.F."/>
        </authorList>
    </citation>
    <scope>NUCLEOTIDE SEQUENCE [LARGE SCALE GENOMIC DNA]</scope>
    <source>
        <strain evidence="2">1</strain>
        <tissue evidence="2">Leaf</tissue>
    </source>
</reference>
<keyword evidence="1" id="KW-0732">Signal</keyword>